<dbReference type="PANTHER" id="PTHR19359">
    <property type="entry name" value="CYTOCHROME B5"/>
    <property type="match status" value="1"/>
</dbReference>
<reference evidence="6 7" key="1">
    <citation type="submission" date="2019-06" db="EMBL/GenBank/DDBJ databases">
        <title>Whole genome shotgun sequence of Zoogloea ramigera NBRC 15342.</title>
        <authorList>
            <person name="Hosoyama A."/>
            <person name="Uohara A."/>
            <person name="Ohji S."/>
            <person name="Ichikawa N."/>
        </authorList>
    </citation>
    <scope>NUCLEOTIDE SEQUENCE [LARGE SCALE GENOMIC DNA]</scope>
    <source>
        <strain evidence="6 7">NBRC 15342</strain>
    </source>
</reference>
<comment type="similarity">
    <text evidence="4">Belongs to the cytochrome b5 family.</text>
</comment>
<dbReference type="InterPro" id="IPR001199">
    <property type="entry name" value="Cyt_B5-like_heme/steroid-bd"/>
</dbReference>
<feature type="domain" description="Cytochrome b5 heme-binding" evidence="5">
    <location>
        <begin position="6"/>
        <end position="86"/>
    </location>
</feature>
<dbReference type="AlphaFoldDB" id="A0A4Y4CWN3"/>
<accession>A0A4Y4CWN3</accession>
<keyword evidence="3" id="KW-0408">Iron</keyword>
<dbReference type="GO" id="GO:0046872">
    <property type="term" value="F:metal ion binding"/>
    <property type="evidence" value="ECO:0007669"/>
    <property type="project" value="UniProtKB-KW"/>
</dbReference>
<evidence type="ECO:0000259" key="5">
    <source>
        <dbReference type="PROSITE" id="PS50255"/>
    </source>
</evidence>
<comment type="caution">
    <text evidence="6">The sequence shown here is derived from an EMBL/GenBank/DDBJ whole genome shotgun (WGS) entry which is preliminary data.</text>
</comment>
<dbReference type="Gene3D" id="3.10.120.10">
    <property type="entry name" value="Cytochrome b5-like heme/steroid binding domain"/>
    <property type="match status" value="1"/>
</dbReference>
<gene>
    <name evidence="6" type="ORF">ZRA01_22520</name>
</gene>
<dbReference type="InterPro" id="IPR050668">
    <property type="entry name" value="Cytochrome_b5"/>
</dbReference>
<evidence type="ECO:0000256" key="1">
    <source>
        <dbReference type="ARBA" id="ARBA00022617"/>
    </source>
</evidence>
<proteinExistence type="inferred from homology"/>
<dbReference type="Proteomes" id="UP000318422">
    <property type="component" value="Unassembled WGS sequence"/>
</dbReference>
<keyword evidence="2" id="KW-0479">Metal-binding</keyword>
<dbReference type="SMART" id="SM01117">
    <property type="entry name" value="Cyt-b5"/>
    <property type="match status" value="1"/>
</dbReference>
<dbReference type="GO" id="GO:0020037">
    <property type="term" value="F:heme binding"/>
    <property type="evidence" value="ECO:0007669"/>
    <property type="project" value="TreeGrafter"/>
</dbReference>
<name>A0A4Y4CWN3_ZOORA</name>
<keyword evidence="7" id="KW-1185">Reference proteome</keyword>
<dbReference type="PROSITE" id="PS50255">
    <property type="entry name" value="CYTOCHROME_B5_2"/>
    <property type="match status" value="1"/>
</dbReference>
<dbReference type="InterPro" id="IPR036400">
    <property type="entry name" value="Cyt_B5-like_heme/steroid_sf"/>
</dbReference>
<dbReference type="EMBL" id="BJNV01000037">
    <property type="protein sequence ID" value="GEC96179.1"/>
    <property type="molecule type" value="Genomic_DNA"/>
</dbReference>
<dbReference type="GO" id="GO:0016020">
    <property type="term" value="C:membrane"/>
    <property type="evidence" value="ECO:0007669"/>
    <property type="project" value="TreeGrafter"/>
</dbReference>
<protein>
    <recommendedName>
        <fullName evidence="5">Cytochrome b5 heme-binding domain-containing protein</fullName>
    </recommendedName>
</protein>
<evidence type="ECO:0000313" key="6">
    <source>
        <dbReference type="EMBL" id="GEC96179.1"/>
    </source>
</evidence>
<evidence type="ECO:0000256" key="2">
    <source>
        <dbReference type="ARBA" id="ARBA00022723"/>
    </source>
</evidence>
<dbReference type="PANTHER" id="PTHR19359:SF95">
    <property type="entry name" value="CYTOCHROME B5 TYPE B"/>
    <property type="match status" value="1"/>
</dbReference>
<keyword evidence="1" id="KW-0349">Heme</keyword>
<sequence length="88" mass="9620">MAAPADKQYSLQDVAKHATPGDCWMGINGQVYDFTAYLPGHPADPAVIQPWCGKDASEAYRTKTRGRPHSPYADTLLPKYRIGALTAK</sequence>
<evidence type="ECO:0000256" key="3">
    <source>
        <dbReference type="ARBA" id="ARBA00023004"/>
    </source>
</evidence>
<dbReference type="Pfam" id="PF00173">
    <property type="entry name" value="Cyt-b5"/>
    <property type="match status" value="1"/>
</dbReference>
<dbReference type="SUPFAM" id="SSF55856">
    <property type="entry name" value="Cytochrome b5-like heme/steroid binding domain"/>
    <property type="match status" value="1"/>
</dbReference>
<organism evidence="6 7">
    <name type="scientific">Zoogloea ramigera</name>
    <dbReference type="NCBI Taxonomy" id="350"/>
    <lineage>
        <taxon>Bacteria</taxon>
        <taxon>Pseudomonadati</taxon>
        <taxon>Pseudomonadota</taxon>
        <taxon>Betaproteobacteria</taxon>
        <taxon>Rhodocyclales</taxon>
        <taxon>Zoogloeaceae</taxon>
        <taxon>Zoogloea</taxon>
    </lineage>
</organism>
<evidence type="ECO:0000313" key="7">
    <source>
        <dbReference type="Proteomes" id="UP000318422"/>
    </source>
</evidence>
<evidence type="ECO:0000256" key="4">
    <source>
        <dbReference type="ARBA" id="ARBA00038168"/>
    </source>
</evidence>